<dbReference type="RefSeq" id="WP_380019023.1">
    <property type="nucleotide sequence ID" value="NZ_JBHSHD010000003.1"/>
</dbReference>
<keyword evidence="3" id="KW-1185">Reference proteome</keyword>
<name>A0ABV9QRA7_9GAMM</name>
<dbReference type="InterPro" id="IPR010870">
    <property type="entry name" value="Porin_O/P"/>
</dbReference>
<feature type="chain" id="PRO_5047146351" evidence="1">
    <location>
        <begin position="23"/>
        <end position="396"/>
    </location>
</feature>
<dbReference type="EMBL" id="JBHSHD010000003">
    <property type="protein sequence ID" value="MFC4819268.1"/>
    <property type="molecule type" value="Genomic_DNA"/>
</dbReference>
<evidence type="ECO:0000313" key="2">
    <source>
        <dbReference type="EMBL" id="MFC4819268.1"/>
    </source>
</evidence>
<accession>A0ABV9QRA7</accession>
<dbReference type="InterPro" id="IPR023614">
    <property type="entry name" value="Porin_dom_sf"/>
</dbReference>
<sequence>MKRAALLSAALAFAPFAVPASAYDLNDWPVHYTFDDGTDIGLTGVYRYDLNDFSDDTLPNGSSRFEDSHTNRRKELGLTLKKKGVYDAVVAYEYQAKSWQDVNLRLQSKAFFGADYGAFRFGYSKTPVAFEGVTSSKATSFLELALPAQAIYEGRRTGIDWAFERPQYLVNLGYYWGQDLHGDNDGTTVAGRVAWTPRKGEGDVIHLGVSASEERPDATTDGRGVRTLPGARIRSVPEAGLTTVRLVDSGALSNVDNIRRYGLEALWIGGPWSVQGELLGVDVEREAGKPDYSAGGFYVFGSWVLTGESRPYSGGNTNNLKPKGAWGAWELLLRYSELDLNDGTIRGGKQHDWTLGANWYLTQHFKFQANYIQASSDRAGLSLDPRIVELRAQIYF</sequence>
<evidence type="ECO:0000313" key="3">
    <source>
        <dbReference type="Proteomes" id="UP001595886"/>
    </source>
</evidence>
<proteinExistence type="predicted"/>
<dbReference type="Pfam" id="PF07396">
    <property type="entry name" value="Porin_O_P"/>
    <property type="match status" value="1"/>
</dbReference>
<organism evidence="2 3">
    <name type="scientific">Dokdonella ginsengisoli</name>
    <dbReference type="NCBI Taxonomy" id="363846"/>
    <lineage>
        <taxon>Bacteria</taxon>
        <taxon>Pseudomonadati</taxon>
        <taxon>Pseudomonadota</taxon>
        <taxon>Gammaproteobacteria</taxon>
        <taxon>Lysobacterales</taxon>
        <taxon>Rhodanobacteraceae</taxon>
        <taxon>Dokdonella</taxon>
    </lineage>
</organism>
<evidence type="ECO:0000256" key="1">
    <source>
        <dbReference type="SAM" id="SignalP"/>
    </source>
</evidence>
<protein>
    <submittedName>
        <fullName evidence="2">OprO/OprP family phosphate-selective porin</fullName>
    </submittedName>
</protein>
<gene>
    <name evidence="2" type="ORF">ACFO6Q_02970</name>
</gene>
<dbReference type="SUPFAM" id="SSF56935">
    <property type="entry name" value="Porins"/>
    <property type="match status" value="1"/>
</dbReference>
<reference evidence="3" key="1">
    <citation type="journal article" date="2019" name="Int. J. Syst. Evol. Microbiol.">
        <title>The Global Catalogue of Microorganisms (GCM) 10K type strain sequencing project: providing services to taxonomists for standard genome sequencing and annotation.</title>
        <authorList>
            <consortium name="The Broad Institute Genomics Platform"/>
            <consortium name="The Broad Institute Genome Sequencing Center for Infectious Disease"/>
            <person name="Wu L."/>
            <person name="Ma J."/>
        </authorList>
    </citation>
    <scope>NUCLEOTIDE SEQUENCE [LARGE SCALE GENOMIC DNA]</scope>
    <source>
        <strain evidence="3">CCUG 30340</strain>
    </source>
</reference>
<dbReference type="Gene3D" id="2.40.160.10">
    <property type="entry name" value="Porin"/>
    <property type="match status" value="1"/>
</dbReference>
<feature type="signal peptide" evidence="1">
    <location>
        <begin position="1"/>
        <end position="22"/>
    </location>
</feature>
<dbReference type="Proteomes" id="UP001595886">
    <property type="component" value="Unassembled WGS sequence"/>
</dbReference>
<comment type="caution">
    <text evidence="2">The sequence shown here is derived from an EMBL/GenBank/DDBJ whole genome shotgun (WGS) entry which is preliminary data.</text>
</comment>
<keyword evidence="1" id="KW-0732">Signal</keyword>